<proteinExistence type="predicted"/>
<gene>
    <name evidence="1" type="ORF">GGX14DRAFT_384252</name>
</gene>
<accession>A0AAD7E5S1</accession>
<organism evidence="1 2">
    <name type="scientific">Mycena pura</name>
    <dbReference type="NCBI Taxonomy" id="153505"/>
    <lineage>
        <taxon>Eukaryota</taxon>
        <taxon>Fungi</taxon>
        <taxon>Dikarya</taxon>
        <taxon>Basidiomycota</taxon>
        <taxon>Agaricomycotina</taxon>
        <taxon>Agaricomycetes</taxon>
        <taxon>Agaricomycetidae</taxon>
        <taxon>Agaricales</taxon>
        <taxon>Marasmiineae</taxon>
        <taxon>Mycenaceae</taxon>
        <taxon>Mycena</taxon>
    </lineage>
</organism>
<sequence>MPELFEVTDSDDERDDDGICLRQIPISNGEEKQQDYPAQPTGSAFTAFNPSVDTVVSTLVDPVLTVVYLCLPLSTIVEPLFTHGLNAVIESGRWGRRKWPMHYNISVYLLHTRIHCPVTSTPERSGNATPDRRRDAT</sequence>
<keyword evidence="2" id="KW-1185">Reference proteome</keyword>
<protein>
    <submittedName>
        <fullName evidence="1">Uncharacterized protein</fullName>
    </submittedName>
</protein>
<evidence type="ECO:0000313" key="1">
    <source>
        <dbReference type="EMBL" id="KAJ7230298.1"/>
    </source>
</evidence>
<dbReference type="AlphaFoldDB" id="A0AAD7E5S1"/>
<evidence type="ECO:0000313" key="2">
    <source>
        <dbReference type="Proteomes" id="UP001219525"/>
    </source>
</evidence>
<comment type="caution">
    <text evidence="1">The sequence shown here is derived from an EMBL/GenBank/DDBJ whole genome shotgun (WGS) entry which is preliminary data.</text>
</comment>
<dbReference type="EMBL" id="JARJCW010000001">
    <property type="protein sequence ID" value="KAJ7230298.1"/>
    <property type="molecule type" value="Genomic_DNA"/>
</dbReference>
<reference evidence="1" key="1">
    <citation type="submission" date="2023-03" db="EMBL/GenBank/DDBJ databases">
        <title>Massive genome expansion in bonnet fungi (Mycena s.s.) driven by repeated elements and novel gene families across ecological guilds.</title>
        <authorList>
            <consortium name="Lawrence Berkeley National Laboratory"/>
            <person name="Harder C.B."/>
            <person name="Miyauchi S."/>
            <person name="Viragh M."/>
            <person name="Kuo A."/>
            <person name="Thoen E."/>
            <person name="Andreopoulos B."/>
            <person name="Lu D."/>
            <person name="Skrede I."/>
            <person name="Drula E."/>
            <person name="Henrissat B."/>
            <person name="Morin E."/>
            <person name="Kohler A."/>
            <person name="Barry K."/>
            <person name="LaButti K."/>
            <person name="Morin E."/>
            <person name="Salamov A."/>
            <person name="Lipzen A."/>
            <person name="Mereny Z."/>
            <person name="Hegedus B."/>
            <person name="Baldrian P."/>
            <person name="Stursova M."/>
            <person name="Weitz H."/>
            <person name="Taylor A."/>
            <person name="Grigoriev I.V."/>
            <person name="Nagy L.G."/>
            <person name="Martin F."/>
            <person name="Kauserud H."/>
        </authorList>
    </citation>
    <scope>NUCLEOTIDE SEQUENCE</scope>
    <source>
        <strain evidence="1">9144</strain>
    </source>
</reference>
<dbReference type="Proteomes" id="UP001219525">
    <property type="component" value="Unassembled WGS sequence"/>
</dbReference>
<name>A0AAD7E5S1_9AGAR</name>